<feature type="signal peptide" evidence="1">
    <location>
        <begin position="1"/>
        <end position="23"/>
    </location>
</feature>
<dbReference type="AlphaFoldDB" id="A0AA41XAG5"/>
<protein>
    <submittedName>
        <fullName evidence="2">Uncharacterized protein</fullName>
    </submittedName>
</protein>
<name>A0AA41XAG5_9BACI</name>
<keyword evidence="1" id="KW-0732">Signal</keyword>
<sequence>MKIITASICSLLLALYCAQPAMALYSEKPMTTEEVYEAEGFTSFAAATKEFEKRFHAKASLPRSIPFSVQHRYSRVDGKDSRIVYEYLGEQASGNQLQIMVSLKHLGKMEGGYRTSAKDGTAIYVYPSSHPALPTTMYLKKDGLHYYLSLFYQEKKVEEQKLMEIIDSFQGQLHRAA</sequence>
<keyword evidence="3" id="KW-1185">Reference proteome</keyword>
<proteinExistence type="predicted"/>
<organism evidence="2 3">
    <name type="scientific">Ectobacillus ponti</name>
    <dbReference type="NCBI Taxonomy" id="2961894"/>
    <lineage>
        <taxon>Bacteria</taxon>
        <taxon>Bacillati</taxon>
        <taxon>Bacillota</taxon>
        <taxon>Bacilli</taxon>
        <taxon>Bacillales</taxon>
        <taxon>Bacillaceae</taxon>
        <taxon>Ectobacillus</taxon>
    </lineage>
</organism>
<comment type="caution">
    <text evidence="2">The sequence shown here is derived from an EMBL/GenBank/DDBJ whole genome shotgun (WGS) entry which is preliminary data.</text>
</comment>
<dbReference type="RefSeq" id="WP_254760045.1">
    <property type="nucleotide sequence ID" value="NZ_JANCLT010000009.1"/>
</dbReference>
<evidence type="ECO:0000313" key="2">
    <source>
        <dbReference type="EMBL" id="MCP8970128.1"/>
    </source>
</evidence>
<reference evidence="2" key="1">
    <citation type="submission" date="2022-07" db="EMBL/GenBank/DDBJ databases">
        <authorList>
            <person name="Li W.-J."/>
            <person name="Deng Q.-Q."/>
        </authorList>
    </citation>
    <scope>NUCLEOTIDE SEQUENCE</scope>
    <source>
        <strain evidence="2">SYSU M60031</strain>
    </source>
</reference>
<gene>
    <name evidence="2" type="ORF">NK662_16525</name>
</gene>
<feature type="chain" id="PRO_5041316908" evidence="1">
    <location>
        <begin position="24"/>
        <end position="177"/>
    </location>
</feature>
<evidence type="ECO:0000256" key="1">
    <source>
        <dbReference type="SAM" id="SignalP"/>
    </source>
</evidence>
<evidence type="ECO:0000313" key="3">
    <source>
        <dbReference type="Proteomes" id="UP001156102"/>
    </source>
</evidence>
<dbReference type="EMBL" id="JANCLT010000009">
    <property type="protein sequence ID" value="MCP8970128.1"/>
    <property type="molecule type" value="Genomic_DNA"/>
</dbReference>
<dbReference type="Proteomes" id="UP001156102">
    <property type="component" value="Unassembled WGS sequence"/>
</dbReference>
<accession>A0AA41XAG5</accession>